<evidence type="ECO:0000256" key="3">
    <source>
        <dbReference type="SAM" id="SignalP"/>
    </source>
</evidence>
<comment type="similarity">
    <text evidence="1">Belongs to the phosphate/phosphite/phosphonate binding protein family.</text>
</comment>
<dbReference type="PANTHER" id="PTHR35841">
    <property type="entry name" value="PHOSPHONATES-BINDING PERIPLASMIC PROTEIN"/>
    <property type="match status" value="1"/>
</dbReference>
<dbReference type="PANTHER" id="PTHR35841:SF1">
    <property type="entry name" value="PHOSPHONATES-BINDING PERIPLASMIC PROTEIN"/>
    <property type="match status" value="1"/>
</dbReference>
<evidence type="ECO:0000259" key="4">
    <source>
        <dbReference type="SMART" id="SM00062"/>
    </source>
</evidence>
<sequence length="313" mass="34111">MKKFKKVLLGAVTVAAAVLATACSSSKSSSSANGYTPSKSHPLTIQFVPSQAASTLEAKAKPLEKILSKKLGVPVKISMSTDYNTVVEAMKSKKVDVGFLPPDGYVLAHKQKAADVLLQALRYGIKQPGGKLTNKLVRSYRSEILVKKGSKIKSWKDLKGKKIAVQSSTSSAGYIFPIAELKEKGLDLTKKGNANLVTVTGHDQAVLDVLSGDVDAAFVFEDARNTVKADKPDIMSKVVPIYFTKAIPNDTISVRSDMSKSFRKKLTKAFESLRKDKKSLKIIESIYSHEGYTPAKDSDFNIVRKYDKMATDK</sequence>
<feature type="chain" id="PRO_5039288832" evidence="3">
    <location>
        <begin position="23"/>
        <end position="313"/>
    </location>
</feature>
<dbReference type="AlphaFoldDB" id="A0A6A8MDZ0"/>
<feature type="domain" description="Solute-binding protein family 3/N-terminal" evidence="4">
    <location>
        <begin position="44"/>
        <end position="290"/>
    </location>
</feature>
<accession>A0A6A8MDZ0</accession>
<dbReference type="Proteomes" id="UP000438120">
    <property type="component" value="Unassembled WGS sequence"/>
</dbReference>
<dbReference type="SMART" id="SM00062">
    <property type="entry name" value="PBPb"/>
    <property type="match status" value="1"/>
</dbReference>
<protein>
    <submittedName>
        <fullName evidence="5">Phosphate/phosphite/phosphonate ABC transporter substrate-binding protein</fullName>
    </submittedName>
</protein>
<dbReference type="OrthoDB" id="9776786at2"/>
<evidence type="ECO:0000313" key="6">
    <source>
        <dbReference type="Proteomes" id="UP000438120"/>
    </source>
</evidence>
<evidence type="ECO:0000313" key="5">
    <source>
        <dbReference type="EMBL" id="MST87005.1"/>
    </source>
</evidence>
<dbReference type="NCBIfam" id="TIGR01098">
    <property type="entry name" value="3A0109s03R"/>
    <property type="match status" value="1"/>
</dbReference>
<dbReference type="InterPro" id="IPR005770">
    <property type="entry name" value="PhnD"/>
</dbReference>
<proteinExistence type="inferred from homology"/>
<feature type="signal peptide" evidence="3">
    <location>
        <begin position="1"/>
        <end position="22"/>
    </location>
</feature>
<evidence type="ECO:0000256" key="2">
    <source>
        <dbReference type="ARBA" id="ARBA00022729"/>
    </source>
</evidence>
<keyword evidence="2 3" id="KW-0732">Signal</keyword>
<comment type="caution">
    <text evidence="5">The sequence shown here is derived from an EMBL/GenBank/DDBJ whole genome shotgun (WGS) entry which is preliminary data.</text>
</comment>
<dbReference type="Pfam" id="PF12974">
    <property type="entry name" value="Phosphonate-bd"/>
    <property type="match status" value="1"/>
</dbReference>
<dbReference type="Gene3D" id="3.40.190.10">
    <property type="entry name" value="Periplasmic binding protein-like II"/>
    <property type="match status" value="2"/>
</dbReference>
<reference evidence="5 6" key="1">
    <citation type="submission" date="2019-08" db="EMBL/GenBank/DDBJ databases">
        <title>In-depth cultivation of the pig gut microbiome towards novel bacterial diversity and tailored functional studies.</title>
        <authorList>
            <person name="Wylensek D."/>
            <person name="Hitch T.C.A."/>
            <person name="Clavel T."/>
        </authorList>
    </citation>
    <scope>NUCLEOTIDE SEQUENCE [LARGE SCALE GENOMIC DNA]</scope>
    <source>
        <strain evidence="5 6">Bifido-178-WT-2B</strain>
    </source>
</reference>
<dbReference type="InterPro" id="IPR001638">
    <property type="entry name" value="Solute-binding_3/MltF_N"/>
</dbReference>
<evidence type="ECO:0000256" key="1">
    <source>
        <dbReference type="ARBA" id="ARBA00007162"/>
    </source>
</evidence>
<organism evidence="5 6">
    <name type="scientific">Lactobacillus porci</name>
    <dbReference type="NCBI Taxonomy" id="2012477"/>
    <lineage>
        <taxon>Bacteria</taxon>
        <taxon>Bacillati</taxon>
        <taxon>Bacillota</taxon>
        <taxon>Bacilli</taxon>
        <taxon>Lactobacillales</taxon>
        <taxon>Lactobacillaceae</taxon>
        <taxon>Lactobacillus</taxon>
    </lineage>
</organism>
<dbReference type="RefSeq" id="WP_154548336.1">
    <property type="nucleotide sequence ID" value="NZ_VUMX01000010.1"/>
</dbReference>
<dbReference type="CDD" id="cd01071">
    <property type="entry name" value="PBP2_PhnD_like"/>
    <property type="match status" value="1"/>
</dbReference>
<dbReference type="PROSITE" id="PS51257">
    <property type="entry name" value="PROKAR_LIPOPROTEIN"/>
    <property type="match status" value="1"/>
</dbReference>
<gene>
    <name evidence="5" type="ORF">FYJ62_04980</name>
</gene>
<dbReference type="EMBL" id="VUMX01000010">
    <property type="protein sequence ID" value="MST87005.1"/>
    <property type="molecule type" value="Genomic_DNA"/>
</dbReference>
<keyword evidence="6" id="KW-1185">Reference proteome</keyword>
<name>A0A6A8MDZ0_9LACO</name>
<dbReference type="SUPFAM" id="SSF53850">
    <property type="entry name" value="Periplasmic binding protein-like II"/>
    <property type="match status" value="1"/>
</dbReference>
<dbReference type="GO" id="GO:0055085">
    <property type="term" value="P:transmembrane transport"/>
    <property type="evidence" value="ECO:0007669"/>
    <property type="project" value="InterPro"/>
</dbReference>
<dbReference type="GO" id="GO:0043190">
    <property type="term" value="C:ATP-binding cassette (ABC) transporter complex"/>
    <property type="evidence" value="ECO:0007669"/>
    <property type="project" value="InterPro"/>
</dbReference>